<comment type="caution">
    <text evidence="2">The sequence shown here is derived from an EMBL/GenBank/DDBJ whole genome shotgun (WGS) entry which is preliminary data.</text>
</comment>
<evidence type="ECO:0000313" key="2">
    <source>
        <dbReference type="EMBL" id="CAG8665564.1"/>
    </source>
</evidence>
<keyword evidence="3" id="KW-1185">Reference proteome</keyword>
<accession>A0A9N9HAH2</accession>
<feature type="non-terminal residue" evidence="2">
    <location>
        <position position="129"/>
    </location>
</feature>
<evidence type="ECO:0000256" key="1">
    <source>
        <dbReference type="SAM" id="MobiDB-lite"/>
    </source>
</evidence>
<sequence>KLTIGKKGHNFREFFYLAEPTTKKANKKAVCLSCIRKHTLPLALTNPECFVSNKAKLCQNHLRKCQNFEAEYSIDEVLEIRARSVSEDTKKKTVVTNIDSESEDKISAPTSTTSKISKSHTSISTPKIK</sequence>
<gene>
    <name evidence="2" type="ORF">AGERDE_LOCUS12020</name>
</gene>
<proteinExistence type="predicted"/>
<name>A0A9N9HAH2_9GLOM</name>
<dbReference type="EMBL" id="CAJVPL010006684">
    <property type="protein sequence ID" value="CAG8665564.1"/>
    <property type="molecule type" value="Genomic_DNA"/>
</dbReference>
<feature type="compositionally biased region" description="Low complexity" evidence="1">
    <location>
        <begin position="107"/>
        <end position="129"/>
    </location>
</feature>
<dbReference type="Proteomes" id="UP000789831">
    <property type="component" value="Unassembled WGS sequence"/>
</dbReference>
<evidence type="ECO:0000313" key="3">
    <source>
        <dbReference type="Proteomes" id="UP000789831"/>
    </source>
</evidence>
<dbReference type="OrthoDB" id="2436760at2759"/>
<reference evidence="2" key="1">
    <citation type="submission" date="2021-06" db="EMBL/GenBank/DDBJ databases">
        <authorList>
            <person name="Kallberg Y."/>
            <person name="Tangrot J."/>
            <person name="Rosling A."/>
        </authorList>
    </citation>
    <scope>NUCLEOTIDE SEQUENCE</scope>
    <source>
        <strain evidence="2">MT106</strain>
    </source>
</reference>
<protein>
    <submittedName>
        <fullName evidence="2">1666_t:CDS:1</fullName>
    </submittedName>
</protein>
<dbReference type="AlphaFoldDB" id="A0A9N9HAH2"/>
<feature type="region of interest" description="Disordered" evidence="1">
    <location>
        <begin position="87"/>
        <end position="129"/>
    </location>
</feature>
<organism evidence="2 3">
    <name type="scientific">Ambispora gerdemannii</name>
    <dbReference type="NCBI Taxonomy" id="144530"/>
    <lineage>
        <taxon>Eukaryota</taxon>
        <taxon>Fungi</taxon>
        <taxon>Fungi incertae sedis</taxon>
        <taxon>Mucoromycota</taxon>
        <taxon>Glomeromycotina</taxon>
        <taxon>Glomeromycetes</taxon>
        <taxon>Archaeosporales</taxon>
        <taxon>Ambisporaceae</taxon>
        <taxon>Ambispora</taxon>
    </lineage>
</organism>